<comment type="caution">
    <text evidence="2">The sequence shown here is derived from an EMBL/GenBank/DDBJ whole genome shotgun (WGS) entry which is preliminary data.</text>
</comment>
<sequence length="70" mass="7663">MDKVKDGANSEKRALPKYTIKLLPRLNKSIIYVISEGSNGEENVLDESGTTGEKSVLNDKDKGKSNPKGR</sequence>
<evidence type="ECO:0000256" key="1">
    <source>
        <dbReference type="SAM" id="MobiDB-lite"/>
    </source>
</evidence>
<proteinExistence type="predicted"/>
<dbReference type="Proteomes" id="UP001054837">
    <property type="component" value="Unassembled WGS sequence"/>
</dbReference>
<evidence type="ECO:0000313" key="3">
    <source>
        <dbReference type="Proteomes" id="UP001054837"/>
    </source>
</evidence>
<feature type="region of interest" description="Disordered" evidence="1">
    <location>
        <begin position="41"/>
        <end position="70"/>
    </location>
</feature>
<accession>A0AAV4RJU8</accession>
<evidence type="ECO:0000313" key="2">
    <source>
        <dbReference type="EMBL" id="GIY21314.1"/>
    </source>
</evidence>
<gene>
    <name evidence="2" type="ORF">CDAR_502681</name>
</gene>
<dbReference type="AlphaFoldDB" id="A0AAV4RJU8"/>
<organism evidence="2 3">
    <name type="scientific">Caerostris darwini</name>
    <dbReference type="NCBI Taxonomy" id="1538125"/>
    <lineage>
        <taxon>Eukaryota</taxon>
        <taxon>Metazoa</taxon>
        <taxon>Ecdysozoa</taxon>
        <taxon>Arthropoda</taxon>
        <taxon>Chelicerata</taxon>
        <taxon>Arachnida</taxon>
        <taxon>Araneae</taxon>
        <taxon>Araneomorphae</taxon>
        <taxon>Entelegynae</taxon>
        <taxon>Araneoidea</taxon>
        <taxon>Araneidae</taxon>
        <taxon>Caerostris</taxon>
    </lineage>
</organism>
<keyword evidence="3" id="KW-1185">Reference proteome</keyword>
<reference evidence="2 3" key="1">
    <citation type="submission" date="2021-06" db="EMBL/GenBank/DDBJ databases">
        <title>Caerostris darwini draft genome.</title>
        <authorList>
            <person name="Kono N."/>
            <person name="Arakawa K."/>
        </authorList>
    </citation>
    <scope>NUCLEOTIDE SEQUENCE [LARGE SCALE GENOMIC DNA]</scope>
</reference>
<name>A0AAV4RJU8_9ARAC</name>
<protein>
    <submittedName>
        <fullName evidence="2">Uncharacterized protein</fullName>
    </submittedName>
</protein>
<dbReference type="EMBL" id="BPLQ01006286">
    <property type="protein sequence ID" value="GIY21314.1"/>
    <property type="molecule type" value="Genomic_DNA"/>
</dbReference>